<evidence type="ECO:0000256" key="6">
    <source>
        <dbReference type="SAM" id="Phobius"/>
    </source>
</evidence>
<proteinExistence type="predicted"/>
<dbReference type="GO" id="GO:0015627">
    <property type="term" value="C:type II protein secretion system complex"/>
    <property type="evidence" value="ECO:0007669"/>
    <property type="project" value="InterPro"/>
</dbReference>
<dbReference type="InterPro" id="IPR045584">
    <property type="entry name" value="Pilin-like"/>
</dbReference>
<dbReference type="SUPFAM" id="SSF54523">
    <property type="entry name" value="Pili subunits"/>
    <property type="match status" value="1"/>
</dbReference>
<evidence type="ECO:0000256" key="3">
    <source>
        <dbReference type="ARBA" id="ARBA00022692"/>
    </source>
</evidence>
<evidence type="ECO:0000256" key="1">
    <source>
        <dbReference type="ARBA" id="ARBA00004167"/>
    </source>
</evidence>
<organism evidence="7 8">
    <name type="scientific">Desulfamplus magnetovallimortis</name>
    <dbReference type="NCBI Taxonomy" id="1246637"/>
    <lineage>
        <taxon>Bacteria</taxon>
        <taxon>Pseudomonadati</taxon>
        <taxon>Thermodesulfobacteriota</taxon>
        <taxon>Desulfobacteria</taxon>
        <taxon>Desulfobacterales</taxon>
        <taxon>Desulfobacteraceae</taxon>
        <taxon>Desulfamplus</taxon>
    </lineage>
</organism>
<dbReference type="PROSITE" id="PS00409">
    <property type="entry name" value="PROKAR_NTER_METHYL"/>
    <property type="match status" value="1"/>
</dbReference>
<reference evidence="7 8" key="1">
    <citation type="submission" date="2017-03" db="EMBL/GenBank/DDBJ databases">
        <authorList>
            <person name="Afonso C.L."/>
            <person name="Miller P.J."/>
            <person name="Scott M.A."/>
            <person name="Spackman E."/>
            <person name="Goraichik I."/>
            <person name="Dimitrov K.M."/>
            <person name="Suarez D.L."/>
            <person name="Swayne D.E."/>
        </authorList>
    </citation>
    <scope>NUCLEOTIDE SEQUENCE [LARGE SCALE GENOMIC DNA]</scope>
    <source>
        <strain evidence="7">PRJEB14757</strain>
    </source>
</reference>
<protein>
    <submittedName>
        <fullName evidence="7">Type IV pilin PilA</fullName>
    </submittedName>
</protein>
<dbReference type="PANTHER" id="PTHR30093">
    <property type="entry name" value="GENERAL SECRETION PATHWAY PROTEIN G"/>
    <property type="match status" value="1"/>
</dbReference>
<comment type="subcellular location">
    <subcellularLocation>
        <location evidence="1">Membrane</location>
        <topology evidence="1">Single-pass membrane protein</topology>
    </subcellularLocation>
</comment>
<dbReference type="Pfam" id="PF07963">
    <property type="entry name" value="N_methyl"/>
    <property type="match status" value="1"/>
</dbReference>
<sequence length="131" mass="14530">MKKLFKKSSGFTLIELMIVVAIIGILAAIAIPNFMDYQCKAKQTEAKTNLGNIRTLQETYFVENDRYGSTTTIIGFSNDGNSRYAYQMNAATTATNFLASATANLDRDALVDTWWMNHLNSLSAPNSNDCQ</sequence>
<name>A0A1W1HL19_9BACT</name>
<gene>
    <name evidence="7" type="primary">pilA</name>
    <name evidence="7" type="ORF">MTBBW1_900027</name>
</gene>
<dbReference type="GO" id="GO:0043683">
    <property type="term" value="P:type IV pilus assembly"/>
    <property type="evidence" value="ECO:0007669"/>
    <property type="project" value="InterPro"/>
</dbReference>
<dbReference type="PRINTS" id="PR00813">
    <property type="entry name" value="BCTERIALGSPG"/>
</dbReference>
<evidence type="ECO:0000313" key="7">
    <source>
        <dbReference type="EMBL" id="SLM33160.1"/>
    </source>
</evidence>
<dbReference type="Pfam" id="PF16732">
    <property type="entry name" value="ComP_DUS"/>
    <property type="match status" value="1"/>
</dbReference>
<dbReference type="GO" id="GO:0015628">
    <property type="term" value="P:protein secretion by the type II secretion system"/>
    <property type="evidence" value="ECO:0007669"/>
    <property type="project" value="InterPro"/>
</dbReference>
<dbReference type="Proteomes" id="UP000191931">
    <property type="component" value="Unassembled WGS sequence"/>
</dbReference>
<dbReference type="Gene3D" id="3.30.700.10">
    <property type="entry name" value="Glycoprotein, Type 4 Pilin"/>
    <property type="match status" value="1"/>
</dbReference>
<dbReference type="PANTHER" id="PTHR30093:SF44">
    <property type="entry name" value="TYPE II SECRETION SYSTEM CORE PROTEIN G"/>
    <property type="match status" value="1"/>
</dbReference>
<dbReference type="STRING" id="1246637.MTBBW1_900027"/>
<evidence type="ECO:0000313" key="8">
    <source>
        <dbReference type="Proteomes" id="UP000191931"/>
    </source>
</evidence>
<dbReference type="InterPro" id="IPR031982">
    <property type="entry name" value="PilE-like"/>
</dbReference>
<accession>A0A1W1HL19</accession>
<keyword evidence="4 6" id="KW-1133">Transmembrane helix</keyword>
<evidence type="ECO:0000256" key="5">
    <source>
        <dbReference type="ARBA" id="ARBA00023136"/>
    </source>
</evidence>
<dbReference type="GO" id="GO:0016020">
    <property type="term" value="C:membrane"/>
    <property type="evidence" value="ECO:0007669"/>
    <property type="project" value="UniProtKB-SubCell"/>
</dbReference>
<evidence type="ECO:0000256" key="4">
    <source>
        <dbReference type="ARBA" id="ARBA00022989"/>
    </source>
</evidence>
<keyword evidence="2" id="KW-0488">Methylation</keyword>
<dbReference type="InterPro" id="IPR012902">
    <property type="entry name" value="N_methyl_site"/>
</dbReference>
<keyword evidence="5 6" id="KW-0472">Membrane</keyword>
<dbReference type="AlphaFoldDB" id="A0A1W1HL19"/>
<dbReference type="NCBIfam" id="TIGR02532">
    <property type="entry name" value="IV_pilin_GFxxxE"/>
    <property type="match status" value="1"/>
</dbReference>
<evidence type="ECO:0000256" key="2">
    <source>
        <dbReference type="ARBA" id="ARBA00022481"/>
    </source>
</evidence>
<keyword evidence="8" id="KW-1185">Reference proteome</keyword>
<dbReference type="RefSeq" id="WP_080803336.1">
    <property type="nucleotide sequence ID" value="NZ_LT828544.1"/>
</dbReference>
<keyword evidence="3 6" id="KW-0812">Transmembrane</keyword>
<dbReference type="OrthoDB" id="5422085at2"/>
<dbReference type="EMBL" id="FWEV01000337">
    <property type="protein sequence ID" value="SLM33160.1"/>
    <property type="molecule type" value="Genomic_DNA"/>
</dbReference>
<feature type="transmembrane region" description="Helical" evidence="6">
    <location>
        <begin position="12"/>
        <end position="35"/>
    </location>
</feature>
<dbReference type="InterPro" id="IPR000983">
    <property type="entry name" value="Bac_GSPG_pilin"/>
</dbReference>